<dbReference type="HOGENOM" id="CLU_009583_0_0_10"/>
<comment type="caution">
    <text evidence="2">The sequence shown here is derived from an EMBL/GenBank/DDBJ whole genome shotgun (WGS) entry which is preliminary data.</text>
</comment>
<sequence length="382" mass="43331">MIDSLTCGGAEKSLVSLLPLLNYDKVDVTLMLVGRGGVFESYVPRQVRVITYTPGAETLLQKAWLRLCRMAFSILLRVNKYRHQPLNSPTMEWMTCSTAIRPHKEHYDVAIAYQQGFPCWYVLEKVSADKKYAWINVDITKTKFRLGYVKRFYDRYDGVIAVSNALYEIILKIGLVDKKRLHCVYDILNQDLIRRQGSEPFGGEVPDKHVVTIVTVARLMLQNKGQDLCIEASKILQNKGYRFQWFFVGDGPSRQEIERLAKERGVDKEIRLVGMQPNPYPYIQAADVYVQSSRYEGFGLTVTEAKILGRAIVCTNFPTAFNQLENEKNGLIVEMTAQQIADGVERLIKDKALAQRLAQAAGSEVNTTSVTEAKKVMEMILA</sequence>
<dbReference type="AlphaFoldDB" id="U6RHM5"/>
<evidence type="ECO:0000259" key="1">
    <source>
        <dbReference type="Pfam" id="PF00534"/>
    </source>
</evidence>
<dbReference type="Gene3D" id="3.40.50.2000">
    <property type="entry name" value="Glycogen Phosphorylase B"/>
    <property type="match status" value="2"/>
</dbReference>
<dbReference type="PANTHER" id="PTHR12526">
    <property type="entry name" value="GLYCOSYLTRANSFERASE"/>
    <property type="match status" value="1"/>
</dbReference>
<reference evidence="2 3" key="1">
    <citation type="submission" date="2013-04" db="EMBL/GenBank/DDBJ databases">
        <title>The Genome Sequence of Bacteroides massiliensis DSM 17679.</title>
        <authorList>
            <consortium name="The Broad Institute Genomics Platform"/>
            <person name="Earl A."/>
            <person name="Ward D."/>
            <person name="Feldgarden M."/>
            <person name="Gevers D."/>
            <person name="Martens E."/>
            <person name="Fenner L."/>
            <person name="Roux V."/>
            <person name="Mallet M.N."/>
            <person name="Raoult D."/>
            <person name="Walker B."/>
            <person name="Young S."/>
            <person name="Zeng Q."/>
            <person name="Gargeya S."/>
            <person name="Fitzgerald M."/>
            <person name="Haas B."/>
            <person name="Abouelleil A."/>
            <person name="Allen A.W."/>
            <person name="Alvarado L."/>
            <person name="Arachchi H.M."/>
            <person name="Berlin A.M."/>
            <person name="Chapman S.B."/>
            <person name="Gainer-Dewar J."/>
            <person name="Goldberg J."/>
            <person name="Griggs A."/>
            <person name="Gujja S."/>
            <person name="Hansen M."/>
            <person name="Howarth C."/>
            <person name="Imamovic A."/>
            <person name="Ireland A."/>
            <person name="Larimer J."/>
            <person name="McCowan C."/>
            <person name="Murphy C."/>
            <person name="Pearson M."/>
            <person name="Poon T.W."/>
            <person name="Priest M."/>
            <person name="Roberts A."/>
            <person name="Saif S."/>
            <person name="Shea T."/>
            <person name="Sisk P."/>
            <person name="Sykes S."/>
            <person name="Wortman J."/>
            <person name="Nusbaum C."/>
            <person name="Birren B."/>
        </authorList>
    </citation>
    <scope>NUCLEOTIDE SEQUENCE [LARGE SCALE GENOMIC DNA]</scope>
    <source>
        <strain evidence="3">B84634 / Timone 84634 / DSM 17679 / JCM 13223</strain>
    </source>
</reference>
<organism evidence="2 3">
    <name type="scientific">Phocaeicola massiliensis B84634 = Timone 84634 = DSM 17679 = JCM 13223</name>
    <dbReference type="NCBI Taxonomy" id="1121098"/>
    <lineage>
        <taxon>Bacteria</taxon>
        <taxon>Pseudomonadati</taxon>
        <taxon>Bacteroidota</taxon>
        <taxon>Bacteroidia</taxon>
        <taxon>Bacteroidales</taxon>
        <taxon>Bacteroidaceae</taxon>
        <taxon>Phocaeicola</taxon>
    </lineage>
</organism>
<dbReference type="InterPro" id="IPR001296">
    <property type="entry name" value="Glyco_trans_1"/>
</dbReference>
<dbReference type="PATRIC" id="fig|1121098.3.peg.2129"/>
<dbReference type="SUPFAM" id="SSF53756">
    <property type="entry name" value="UDP-Glycosyltransferase/glycogen phosphorylase"/>
    <property type="match status" value="1"/>
</dbReference>
<name>U6RHM5_9BACT</name>
<dbReference type="PANTHER" id="PTHR12526:SF630">
    <property type="entry name" value="GLYCOSYLTRANSFERASE"/>
    <property type="match status" value="1"/>
</dbReference>
<feature type="domain" description="Glycosyl transferase family 1" evidence="1">
    <location>
        <begin position="212"/>
        <end position="361"/>
    </location>
</feature>
<gene>
    <name evidence="2" type="ORF">HMPREF1534_02096</name>
</gene>
<dbReference type="GO" id="GO:0016757">
    <property type="term" value="F:glycosyltransferase activity"/>
    <property type="evidence" value="ECO:0007669"/>
    <property type="project" value="InterPro"/>
</dbReference>
<dbReference type="CDD" id="cd03811">
    <property type="entry name" value="GT4_GT28_WabH-like"/>
    <property type="match status" value="1"/>
</dbReference>
<dbReference type="Proteomes" id="UP000017831">
    <property type="component" value="Unassembled WGS sequence"/>
</dbReference>
<protein>
    <recommendedName>
        <fullName evidence="1">Glycosyl transferase family 1 domain-containing protein</fullName>
    </recommendedName>
</protein>
<keyword evidence="3" id="KW-1185">Reference proteome</keyword>
<evidence type="ECO:0000313" key="2">
    <source>
        <dbReference type="EMBL" id="EOA54703.1"/>
    </source>
</evidence>
<evidence type="ECO:0000313" key="3">
    <source>
        <dbReference type="Proteomes" id="UP000017831"/>
    </source>
</evidence>
<accession>U6RHM5</accession>
<dbReference type="eggNOG" id="COG0438">
    <property type="taxonomic scope" value="Bacteria"/>
</dbReference>
<dbReference type="STRING" id="1121098.HMPREF1534_02096"/>
<dbReference type="Pfam" id="PF00534">
    <property type="entry name" value="Glycos_transf_1"/>
    <property type="match status" value="1"/>
</dbReference>
<dbReference type="EMBL" id="AQHY01000025">
    <property type="protein sequence ID" value="EOA54703.1"/>
    <property type="molecule type" value="Genomic_DNA"/>
</dbReference>
<proteinExistence type="predicted"/>